<evidence type="ECO:0000313" key="2">
    <source>
        <dbReference type="Proteomes" id="UP000198892"/>
    </source>
</evidence>
<dbReference type="EMBL" id="FOXD01000010">
    <property type="protein sequence ID" value="SFP78968.1"/>
    <property type="molecule type" value="Genomic_DNA"/>
</dbReference>
<keyword evidence="2" id="KW-1185">Reference proteome</keyword>
<dbReference type="Proteomes" id="UP000198892">
    <property type="component" value="Unassembled WGS sequence"/>
</dbReference>
<protein>
    <submittedName>
        <fullName evidence="1">Uncharacterized protein</fullName>
    </submittedName>
</protein>
<dbReference type="STRING" id="1884432.SAMN05518683_11042"/>
<accession>A0A1I5T7M6</accession>
<sequence>MESMHKQQHRCRNPGNRCITGHLHFRKYDFSGVVHFITNDVYTYNDVGKKHPDKTSVNNIGKAHIEWLEQ</sequence>
<dbReference type="AlphaFoldDB" id="A0A1I5T7M6"/>
<reference evidence="2" key="1">
    <citation type="submission" date="2016-10" db="EMBL/GenBank/DDBJ databases">
        <authorList>
            <person name="Varghese N."/>
            <person name="Submissions S."/>
        </authorList>
    </citation>
    <scope>NUCLEOTIDE SEQUENCE [LARGE SCALE GENOMIC DNA]</scope>
    <source>
        <strain evidence="2">S7</strain>
    </source>
</reference>
<name>A0A1I5T7M6_9BACI</name>
<organism evidence="1 2">
    <name type="scientific">Salibacterium halotolerans</name>
    <dbReference type="NCBI Taxonomy" id="1884432"/>
    <lineage>
        <taxon>Bacteria</taxon>
        <taxon>Bacillati</taxon>
        <taxon>Bacillota</taxon>
        <taxon>Bacilli</taxon>
        <taxon>Bacillales</taxon>
        <taxon>Bacillaceae</taxon>
    </lineage>
</organism>
<proteinExistence type="predicted"/>
<evidence type="ECO:0000313" key="1">
    <source>
        <dbReference type="EMBL" id="SFP78968.1"/>
    </source>
</evidence>
<gene>
    <name evidence="1" type="ORF">SAMN05518683_11042</name>
</gene>